<proteinExistence type="predicted"/>
<dbReference type="EMBL" id="JAKZMM010000010">
    <property type="protein sequence ID" value="MCJ2380076.1"/>
    <property type="molecule type" value="Genomic_DNA"/>
</dbReference>
<evidence type="ECO:0000313" key="3">
    <source>
        <dbReference type="Proteomes" id="UP001165444"/>
    </source>
</evidence>
<comment type="caution">
    <text evidence="2">The sequence shown here is derived from an EMBL/GenBank/DDBJ whole genome shotgun (WGS) entry which is preliminary data.</text>
</comment>
<dbReference type="Proteomes" id="UP001165444">
    <property type="component" value="Unassembled WGS sequence"/>
</dbReference>
<feature type="compositionally biased region" description="Low complexity" evidence="1">
    <location>
        <begin position="33"/>
        <end position="56"/>
    </location>
</feature>
<gene>
    <name evidence="2" type="ORF">MUN53_05520</name>
</gene>
<reference evidence="2 3" key="1">
    <citation type="submission" date="2022-03" db="EMBL/GenBank/DDBJ databases">
        <title>Parabacteroides sp. nov. isolated from swine feces.</title>
        <authorList>
            <person name="Bak J.E."/>
        </authorList>
    </citation>
    <scope>NUCLEOTIDE SEQUENCE [LARGE SCALE GENOMIC DNA]</scope>
    <source>
        <strain evidence="2 3">AGMB00274</strain>
    </source>
</reference>
<feature type="region of interest" description="Disordered" evidence="1">
    <location>
        <begin position="33"/>
        <end position="80"/>
    </location>
</feature>
<dbReference type="InterPro" id="IPR032272">
    <property type="entry name" value="DUF4834"/>
</dbReference>
<name>A0ABT0BZC8_9BACT</name>
<evidence type="ECO:0000256" key="1">
    <source>
        <dbReference type="SAM" id="MobiDB-lite"/>
    </source>
</evidence>
<evidence type="ECO:0000313" key="2">
    <source>
        <dbReference type="EMBL" id="MCJ2380076.1"/>
    </source>
</evidence>
<sequence>MFKFLFFIVFLFFLLVFLLGFSLLRGLKRFLFGDGGNQRQQTYQRRTTSQSQNQTYGSQKTSSTDSYANAEEVEDPPRSWKRRRKIYSQNEGEYVDYEEVK</sequence>
<feature type="compositionally biased region" description="Polar residues" evidence="1">
    <location>
        <begin position="57"/>
        <end position="67"/>
    </location>
</feature>
<keyword evidence="3" id="KW-1185">Reference proteome</keyword>
<protein>
    <submittedName>
        <fullName evidence="2">DUF4834 family protein</fullName>
    </submittedName>
</protein>
<dbReference type="Pfam" id="PF16118">
    <property type="entry name" value="DUF4834"/>
    <property type="match status" value="1"/>
</dbReference>
<dbReference type="RefSeq" id="WP_022456133.1">
    <property type="nucleotide sequence ID" value="NZ_JAKZMM010000010.1"/>
</dbReference>
<organism evidence="2 3">
    <name type="scientific">Parabacteroides faecalis</name>
    <dbReference type="NCBI Taxonomy" id="2924040"/>
    <lineage>
        <taxon>Bacteria</taxon>
        <taxon>Pseudomonadati</taxon>
        <taxon>Bacteroidota</taxon>
        <taxon>Bacteroidia</taxon>
        <taxon>Bacteroidales</taxon>
        <taxon>Tannerellaceae</taxon>
        <taxon>Parabacteroides</taxon>
    </lineage>
</organism>
<accession>A0ABT0BZC8</accession>